<dbReference type="InterPro" id="IPR003689">
    <property type="entry name" value="ZIP"/>
</dbReference>
<dbReference type="PANTHER" id="PTHR12191">
    <property type="entry name" value="SOLUTE CARRIER FAMILY 39"/>
    <property type="match status" value="1"/>
</dbReference>
<keyword evidence="4 7" id="KW-1133">Transmembrane helix</keyword>
<feature type="transmembrane region" description="Helical" evidence="7">
    <location>
        <begin position="571"/>
        <end position="589"/>
    </location>
</feature>
<keyword evidence="9" id="KW-1185">Reference proteome</keyword>
<dbReference type="GO" id="GO:0005886">
    <property type="term" value="C:plasma membrane"/>
    <property type="evidence" value="ECO:0007669"/>
    <property type="project" value="TreeGrafter"/>
</dbReference>
<feature type="chain" id="PRO_5034504652" evidence="8">
    <location>
        <begin position="31"/>
        <end position="640"/>
    </location>
</feature>
<feature type="transmembrane region" description="Helical" evidence="7">
    <location>
        <begin position="610"/>
        <end position="630"/>
    </location>
</feature>
<comment type="subcellular location">
    <subcellularLocation>
        <location evidence="1">Membrane</location>
        <topology evidence="1">Multi-pass membrane protein</topology>
    </subcellularLocation>
</comment>
<name>A0A8B8DEP3_CRAVI</name>
<reference evidence="10" key="2">
    <citation type="submission" date="2025-08" db="UniProtKB">
        <authorList>
            <consortium name="RefSeq"/>
        </authorList>
    </citation>
    <scope>IDENTIFICATION</scope>
    <source>
        <tissue evidence="10">Whole sample</tissue>
    </source>
</reference>
<dbReference type="GO" id="GO:0030003">
    <property type="term" value="P:intracellular monoatomic cation homeostasis"/>
    <property type="evidence" value="ECO:0007669"/>
    <property type="project" value="TreeGrafter"/>
</dbReference>
<evidence type="ECO:0000256" key="1">
    <source>
        <dbReference type="ARBA" id="ARBA00004141"/>
    </source>
</evidence>
<feature type="transmembrane region" description="Helical" evidence="7">
    <location>
        <begin position="545"/>
        <end position="565"/>
    </location>
</feature>
<dbReference type="Proteomes" id="UP000694844">
    <property type="component" value="Chromosome 1"/>
</dbReference>
<feature type="compositionally biased region" description="Basic and acidic residues" evidence="6">
    <location>
        <begin position="121"/>
        <end position="154"/>
    </location>
</feature>
<dbReference type="Pfam" id="PF02535">
    <property type="entry name" value="Zip"/>
    <property type="match status" value="1"/>
</dbReference>
<feature type="transmembrane region" description="Helical" evidence="7">
    <location>
        <begin position="348"/>
        <end position="368"/>
    </location>
</feature>
<evidence type="ECO:0000256" key="6">
    <source>
        <dbReference type="SAM" id="MobiDB-lite"/>
    </source>
</evidence>
<evidence type="ECO:0000256" key="7">
    <source>
        <dbReference type="SAM" id="Phobius"/>
    </source>
</evidence>
<feature type="region of interest" description="Disordered" evidence="6">
    <location>
        <begin position="377"/>
        <end position="407"/>
    </location>
</feature>
<evidence type="ECO:0000313" key="9">
    <source>
        <dbReference type="Proteomes" id="UP000694844"/>
    </source>
</evidence>
<dbReference type="GeneID" id="111126222"/>
<evidence type="ECO:0000256" key="2">
    <source>
        <dbReference type="ARBA" id="ARBA00006939"/>
    </source>
</evidence>
<dbReference type="GO" id="GO:0005385">
    <property type="term" value="F:zinc ion transmembrane transporter activity"/>
    <property type="evidence" value="ECO:0007669"/>
    <property type="project" value="TreeGrafter"/>
</dbReference>
<protein>
    <submittedName>
        <fullName evidence="10">Zinc transporter ZIP6-like isoform X1</fullName>
    </submittedName>
</protein>
<dbReference type="OrthoDB" id="200954at2759"/>
<feature type="region of interest" description="Disordered" evidence="6">
    <location>
        <begin position="121"/>
        <end position="176"/>
    </location>
</feature>
<evidence type="ECO:0000256" key="8">
    <source>
        <dbReference type="SAM" id="SignalP"/>
    </source>
</evidence>
<gene>
    <name evidence="10" type="primary">LOC111126222</name>
</gene>
<dbReference type="AlphaFoldDB" id="A0A8B8DEP3"/>
<organism evidence="9 10">
    <name type="scientific">Crassostrea virginica</name>
    <name type="common">Eastern oyster</name>
    <dbReference type="NCBI Taxonomy" id="6565"/>
    <lineage>
        <taxon>Eukaryota</taxon>
        <taxon>Metazoa</taxon>
        <taxon>Spiralia</taxon>
        <taxon>Lophotrochozoa</taxon>
        <taxon>Mollusca</taxon>
        <taxon>Bivalvia</taxon>
        <taxon>Autobranchia</taxon>
        <taxon>Pteriomorphia</taxon>
        <taxon>Ostreida</taxon>
        <taxon>Ostreoidea</taxon>
        <taxon>Ostreidae</taxon>
        <taxon>Crassostrea</taxon>
    </lineage>
</organism>
<keyword evidence="5 7" id="KW-0472">Membrane</keyword>
<dbReference type="RefSeq" id="XP_022326413.1">
    <property type="nucleotide sequence ID" value="XM_022470705.1"/>
</dbReference>
<evidence type="ECO:0000256" key="3">
    <source>
        <dbReference type="ARBA" id="ARBA00022692"/>
    </source>
</evidence>
<keyword evidence="3 7" id="KW-0812">Transmembrane</keyword>
<dbReference type="GO" id="GO:0140410">
    <property type="term" value="F:monoatomic cation:bicarbonate symporter activity"/>
    <property type="evidence" value="ECO:0007669"/>
    <property type="project" value="TreeGrafter"/>
</dbReference>
<accession>A0A8B8DEP3</accession>
<proteinExistence type="inferred from homology"/>
<dbReference type="PANTHER" id="PTHR12191:SF37">
    <property type="entry name" value="ZINC TRANSPORTER FOI"/>
    <property type="match status" value="1"/>
</dbReference>
<keyword evidence="8" id="KW-0732">Signal</keyword>
<dbReference type="InterPro" id="IPR050799">
    <property type="entry name" value="ZIP_Transporter"/>
</dbReference>
<dbReference type="GO" id="GO:0071578">
    <property type="term" value="P:zinc ion import across plasma membrane"/>
    <property type="evidence" value="ECO:0007669"/>
    <property type="project" value="TreeGrafter"/>
</dbReference>
<feature type="transmembrane region" description="Helical" evidence="7">
    <location>
        <begin position="299"/>
        <end position="319"/>
    </location>
</feature>
<sequence length="640" mass="70977">MMRRDKMCLPGGSRLCLVCLVVSVWRPVVGVNPGKESATEETTYPPLQHGHFQTTHDHNDLQIKQIHHLEIHKQGQFFYDRIMEKYGENGRLTLEGLKRIFYNIGLDSLKNNTTNVGLFSDHEHHDDHEHSAEHHDDHEHSAEHHDHDEIHKENTQNGILGISESPSPQKRKRRKISFEEISNDTCIRNPEELFNIYRIDKAQAISRSDFSDLCAGVLVMLDKTSCGGKTALETLGDEGHHKQSGHPHSLSVAADYNIGNIPGHVWGYSIIAVVIISLVGLLGVAVIPIMQKVFYNHLLQFLVALAVGALAGDALLHLFPHAFTNESHKHGHDESHAEESRQGVMKGLVGLLGVYMFFVMERLVTLFTNSKRKQKKKKLDEHRVHFANTSGEESPRSPSEPDCGTTMLRIHPSGKALENYAVESHKGECKLLMSANTDDQNNVEGKSHEHAVEEDTRSHVLDFSHGHSHSRCKTMPQTVAAIAWMVILGDGIHNFSDGLAIGAAFSNSITGGISTSIAVFCHELPHEIGDFAVLLRAGMTVKQAIIYNCVSSVLGFCGMLIGILVGNFGSSTLWIFACIGGIFIYIAFVDMLPELTSLGTKKGENPFFHLILQLCGLLLGSGIMFLIAIFEHDLMNLLEH</sequence>
<comment type="similarity">
    <text evidence="2">Belongs to the ZIP transporter (TC 2.A.5) family.</text>
</comment>
<evidence type="ECO:0000256" key="4">
    <source>
        <dbReference type="ARBA" id="ARBA00022989"/>
    </source>
</evidence>
<feature type="signal peptide" evidence="8">
    <location>
        <begin position="1"/>
        <end position="30"/>
    </location>
</feature>
<reference evidence="9" key="1">
    <citation type="submission" date="2024-06" db="UniProtKB">
        <authorList>
            <consortium name="RefSeq"/>
        </authorList>
    </citation>
    <scope>NUCLEOTIDE SEQUENCE [LARGE SCALE GENOMIC DNA]</scope>
</reference>
<feature type="transmembrane region" description="Helical" evidence="7">
    <location>
        <begin position="265"/>
        <end position="287"/>
    </location>
</feature>
<dbReference type="KEGG" id="cvn:111126222"/>
<evidence type="ECO:0000313" key="10">
    <source>
        <dbReference type="RefSeq" id="XP_022326413.1"/>
    </source>
</evidence>
<evidence type="ECO:0000256" key="5">
    <source>
        <dbReference type="ARBA" id="ARBA00023136"/>
    </source>
</evidence>